<dbReference type="PANTHER" id="PTHR30153">
    <property type="entry name" value="REPLICATIVE DNA HELICASE DNAB"/>
    <property type="match status" value="1"/>
</dbReference>
<evidence type="ECO:0000259" key="14">
    <source>
        <dbReference type="PROSITE" id="PS51199"/>
    </source>
</evidence>
<dbReference type="GO" id="GO:0005524">
    <property type="term" value="F:ATP binding"/>
    <property type="evidence" value="ECO:0007669"/>
    <property type="project" value="UniProtKB-UniRule"/>
</dbReference>
<evidence type="ECO:0000256" key="4">
    <source>
        <dbReference type="ARBA" id="ARBA00022741"/>
    </source>
</evidence>
<dbReference type="CDD" id="cd00984">
    <property type="entry name" value="DnaB_C"/>
    <property type="match status" value="1"/>
</dbReference>
<dbReference type="FunFam" id="3.40.50.300:FF:000076">
    <property type="entry name" value="Replicative DNA helicase"/>
    <property type="match status" value="1"/>
</dbReference>
<dbReference type="InterPro" id="IPR036185">
    <property type="entry name" value="DNA_heli_DnaB-like_N_sf"/>
</dbReference>
<dbReference type="GO" id="GO:0003677">
    <property type="term" value="F:DNA binding"/>
    <property type="evidence" value="ECO:0007669"/>
    <property type="project" value="UniProtKB-UniRule"/>
</dbReference>
<evidence type="ECO:0000256" key="7">
    <source>
        <dbReference type="ARBA" id="ARBA00022840"/>
    </source>
</evidence>
<keyword evidence="8 13" id="KW-0238">DNA-binding</keyword>
<dbReference type="Pfam" id="PF03796">
    <property type="entry name" value="DnaB_C"/>
    <property type="match status" value="1"/>
</dbReference>
<evidence type="ECO:0000256" key="5">
    <source>
        <dbReference type="ARBA" id="ARBA00022801"/>
    </source>
</evidence>
<evidence type="ECO:0000313" key="15">
    <source>
        <dbReference type="EMBL" id="CAA6825385.1"/>
    </source>
</evidence>
<dbReference type="Gene3D" id="1.10.860.10">
    <property type="entry name" value="DNAb Helicase, Chain A"/>
    <property type="match status" value="1"/>
</dbReference>
<dbReference type="SUPFAM" id="SSF48024">
    <property type="entry name" value="N-terminal domain of DnaB helicase"/>
    <property type="match status" value="1"/>
</dbReference>
<keyword evidence="2 13" id="KW-0639">Primosome</keyword>
<dbReference type="EC" id="5.6.2.3" evidence="12 13"/>
<dbReference type="GO" id="GO:0016787">
    <property type="term" value="F:hydrolase activity"/>
    <property type="evidence" value="ECO:0007669"/>
    <property type="project" value="UniProtKB-KW"/>
</dbReference>
<evidence type="ECO:0000256" key="13">
    <source>
        <dbReference type="RuleBase" id="RU362085"/>
    </source>
</evidence>
<dbReference type="InterPro" id="IPR003593">
    <property type="entry name" value="AAA+_ATPase"/>
</dbReference>
<evidence type="ECO:0000256" key="12">
    <source>
        <dbReference type="NCBIfam" id="TIGR00665"/>
    </source>
</evidence>
<dbReference type="AlphaFoldDB" id="A0A6S6U123"/>
<comment type="function">
    <text evidence="10 13">The main replicative DNA helicase, it participates in initiation and elongation during chromosome replication. Travels ahead of the DNA replisome, separating dsDNA into templates for DNA synthesis. A processive ATP-dependent 5'-3' DNA helicase it has DNA-dependent ATPase activity.</text>
</comment>
<name>A0A6S6U123_9BACT</name>
<dbReference type="InterPro" id="IPR007694">
    <property type="entry name" value="DNA_helicase_DnaB-like_C"/>
</dbReference>
<sequence length="507" mass="56477">MDENKNFTKKFTKKKPAFSEHGKVQPQATNLEEAVLGALMLDKDAVALIIDILRPASFYKEAHQHIYKAICDLFEKSHPIDLLTVTEELKKLGKLEVVGGPYQLVELTNRVASSANIEFHARIIAQKFIQRELIRSSTETIRAAYEDTVDVFDLLDSAEQNLFNITEQNLSRGSLGMSTLINMAVKQLEEMSGKEEGLTGVPTGFVGLDQLTSGWQPSDLIIIAARPGMGKTAFTMAVARNAAIEFNKGVAFFSLEMSSLQLVNRLISMETEIPSEKLRKGQLEDYEWQQLHAQVDKLSNVPLFIDDTPGISIFELRAKCRRLKMQHDIQMVVVDYLQLMTGGGDNKGNREQEISMISRGLKGLAKELSVPVIALSQLSRAVETRGGSKRPQLSDLRESGAIEQDADIVSFIYRPEYYQILEDEEGNSLKGIGEIIVAKHRNGALDSVKLKWDGQFAKFSNLEDDAFTGLDDSTFFDQANNELSGETFSSKINKANENDNGIDDVPF</sequence>
<dbReference type="SUPFAM" id="SSF52540">
    <property type="entry name" value="P-loop containing nucleoside triphosphate hydrolases"/>
    <property type="match status" value="1"/>
</dbReference>
<dbReference type="PROSITE" id="PS51199">
    <property type="entry name" value="SF4_HELICASE"/>
    <property type="match status" value="1"/>
</dbReference>
<dbReference type="NCBIfam" id="TIGR00665">
    <property type="entry name" value="DnaB"/>
    <property type="match status" value="1"/>
</dbReference>
<reference evidence="15" key="1">
    <citation type="submission" date="2020-01" db="EMBL/GenBank/DDBJ databases">
        <authorList>
            <person name="Meier V. D."/>
            <person name="Meier V D."/>
        </authorList>
    </citation>
    <scope>NUCLEOTIDE SEQUENCE</scope>
    <source>
        <strain evidence="15">HLG_WM_MAG_10</strain>
    </source>
</reference>
<dbReference type="Pfam" id="PF00772">
    <property type="entry name" value="DnaB"/>
    <property type="match status" value="1"/>
</dbReference>
<dbReference type="InterPro" id="IPR027417">
    <property type="entry name" value="P-loop_NTPase"/>
</dbReference>
<dbReference type="SMART" id="SM00382">
    <property type="entry name" value="AAA"/>
    <property type="match status" value="1"/>
</dbReference>
<dbReference type="NCBIfam" id="NF004384">
    <property type="entry name" value="PRK05748.1"/>
    <property type="match status" value="1"/>
</dbReference>
<evidence type="ECO:0000256" key="8">
    <source>
        <dbReference type="ARBA" id="ARBA00023125"/>
    </source>
</evidence>
<dbReference type="FunFam" id="1.10.860.10:FF:000001">
    <property type="entry name" value="Replicative DNA helicase"/>
    <property type="match status" value="1"/>
</dbReference>
<keyword evidence="7 13" id="KW-0067">ATP-binding</keyword>
<dbReference type="InterPro" id="IPR007693">
    <property type="entry name" value="DNA_helicase_DnaB-like_N"/>
</dbReference>
<dbReference type="Gene3D" id="3.40.50.300">
    <property type="entry name" value="P-loop containing nucleotide triphosphate hydrolases"/>
    <property type="match status" value="1"/>
</dbReference>
<dbReference type="GO" id="GO:1990077">
    <property type="term" value="C:primosome complex"/>
    <property type="evidence" value="ECO:0007669"/>
    <property type="project" value="UniProtKB-UniRule"/>
</dbReference>
<evidence type="ECO:0000256" key="1">
    <source>
        <dbReference type="ARBA" id="ARBA00008428"/>
    </source>
</evidence>
<keyword evidence="4 13" id="KW-0547">Nucleotide-binding</keyword>
<accession>A0A6S6U123</accession>
<dbReference type="GO" id="GO:0042802">
    <property type="term" value="F:identical protein binding"/>
    <property type="evidence" value="ECO:0007669"/>
    <property type="project" value="UniProtKB-ARBA"/>
</dbReference>
<keyword evidence="6 13" id="KW-0347">Helicase</keyword>
<dbReference type="PANTHER" id="PTHR30153:SF2">
    <property type="entry name" value="REPLICATIVE DNA HELICASE"/>
    <property type="match status" value="1"/>
</dbReference>
<proteinExistence type="inferred from homology"/>
<keyword evidence="3 13" id="KW-0235">DNA replication</keyword>
<feature type="domain" description="SF4 helicase" evidence="14">
    <location>
        <begin position="194"/>
        <end position="466"/>
    </location>
</feature>
<evidence type="ECO:0000256" key="9">
    <source>
        <dbReference type="ARBA" id="ARBA00023235"/>
    </source>
</evidence>
<dbReference type="InterPro" id="IPR007692">
    <property type="entry name" value="DNA_helicase_DnaB"/>
</dbReference>
<evidence type="ECO:0000256" key="10">
    <source>
        <dbReference type="ARBA" id="ARBA00044932"/>
    </source>
</evidence>
<evidence type="ECO:0000256" key="11">
    <source>
        <dbReference type="ARBA" id="ARBA00048954"/>
    </source>
</evidence>
<keyword evidence="5 13" id="KW-0378">Hydrolase</keyword>
<evidence type="ECO:0000256" key="6">
    <source>
        <dbReference type="ARBA" id="ARBA00022806"/>
    </source>
</evidence>
<evidence type="ECO:0000256" key="2">
    <source>
        <dbReference type="ARBA" id="ARBA00022515"/>
    </source>
</evidence>
<dbReference type="GO" id="GO:0043139">
    <property type="term" value="F:5'-3' DNA helicase activity"/>
    <property type="evidence" value="ECO:0007669"/>
    <property type="project" value="UniProtKB-EC"/>
</dbReference>
<comment type="catalytic activity">
    <reaction evidence="11 13">
        <text>ATP + H2O = ADP + phosphate + H(+)</text>
        <dbReference type="Rhea" id="RHEA:13065"/>
        <dbReference type="ChEBI" id="CHEBI:15377"/>
        <dbReference type="ChEBI" id="CHEBI:15378"/>
        <dbReference type="ChEBI" id="CHEBI:30616"/>
        <dbReference type="ChEBI" id="CHEBI:43474"/>
        <dbReference type="ChEBI" id="CHEBI:456216"/>
        <dbReference type="EC" id="5.6.2.3"/>
    </reaction>
</comment>
<dbReference type="GO" id="GO:0006269">
    <property type="term" value="P:DNA replication, synthesis of primer"/>
    <property type="evidence" value="ECO:0007669"/>
    <property type="project" value="UniProtKB-UniRule"/>
</dbReference>
<dbReference type="GO" id="GO:0005829">
    <property type="term" value="C:cytosol"/>
    <property type="evidence" value="ECO:0007669"/>
    <property type="project" value="TreeGrafter"/>
</dbReference>
<evidence type="ECO:0000256" key="3">
    <source>
        <dbReference type="ARBA" id="ARBA00022705"/>
    </source>
</evidence>
<gene>
    <name evidence="15" type="ORF">HELGO_WM20155</name>
</gene>
<protein>
    <recommendedName>
        <fullName evidence="12 13">Replicative DNA helicase</fullName>
        <ecNumber evidence="12 13">5.6.2.3</ecNumber>
    </recommendedName>
</protein>
<dbReference type="EMBL" id="CACVAQ010000361">
    <property type="protein sequence ID" value="CAA6825385.1"/>
    <property type="molecule type" value="Genomic_DNA"/>
</dbReference>
<comment type="similarity">
    <text evidence="1 13">Belongs to the helicase family. DnaB subfamily.</text>
</comment>
<dbReference type="InterPro" id="IPR016136">
    <property type="entry name" value="DNA_helicase_N/primase_C"/>
</dbReference>
<keyword evidence="9" id="KW-0413">Isomerase</keyword>
<organism evidence="15">
    <name type="scientific">uncultured Aureispira sp</name>
    <dbReference type="NCBI Taxonomy" id="1331704"/>
    <lineage>
        <taxon>Bacteria</taxon>
        <taxon>Pseudomonadati</taxon>
        <taxon>Bacteroidota</taxon>
        <taxon>Saprospiria</taxon>
        <taxon>Saprospirales</taxon>
        <taxon>Saprospiraceae</taxon>
        <taxon>Aureispira</taxon>
        <taxon>environmental samples</taxon>
    </lineage>
</organism>